<comment type="caution">
    <text evidence="1">The sequence shown here is derived from an EMBL/GenBank/DDBJ whole genome shotgun (WGS) entry which is preliminary data.</text>
</comment>
<dbReference type="Proteomes" id="UP001208692">
    <property type="component" value="Unassembled WGS sequence"/>
</dbReference>
<evidence type="ECO:0000313" key="3">
    <source>
        <dbReference type="Proteomes" id="UP001207736"/>
    </source>
</evidence>
<accession>A0AAV5ATV9</accession>
<protein>
    <submittedName>
        <fullName evidence="1">Uncharacterized protein</fullName>
    </submittedName>
</protein>
<dbReference type="RefSeq" id="WP_264845084.1">
    <property type="nucleotide sequence ID" value="NZ_BPMA01000003.1"/>
</dbReference>
<evidence type="ECO:0000313" key="1">
    <source>
        <dbReference type="EMBL" id="GJM49929.1"/>
    </source>
</evidence>
<dbReference type="EMBL" id="BQKB01000001">
    <property type="protein sequence ID" value="GJM51700.1"/>
    <property type="molecule type" value="Genomic_DNA"/>
</dbReference>
<reference evidence="1 4" key="1">
    <citation type="submission" date="2021-11" db="EMBL/GenBank/DDBJ databases">
        <title>Draft genome sequence of Capnocytophaga sp. strain KC07075 isolated from cat oral cavity.</title>
        <authorList>
            <person name="Suzuki M."/>
            <person name="Imaoka K."/>
            <person name="Kimura M."/>
            <person name="Morikawa S."/>
            <person name="Maeda K."/>
        </authorList>
    </citation>
    <scope>NUCLEOTIDE SEQUENCE</scope>
    <source>
        <strain evidence="1">KC07075</strain>
        <strain evidence="2 4">KC07079</strain>
    </source>
</reference>
<evidence type="ECO:0000313" key="4">
    <source>
        <dbReference type="Proteomes" id="UP001208692"/>
    </source>
</evidence>
<dbReference type="AlphaFoldDB" id="A0AAV5ATV9"/>
<keyword evidence="4" id="KW-1185">Reference proteome</keyword>
<proteinExistence type="predicted"/>
<evidence type="ECO:0000313" key="2">
    <source>
        <dbReference type="EMBL" id="GJM51700.1"/>
    </source>
</evidence>
<dbReference type="EMBL" id="BQKA01000016">
    <property type="protein sequence ID" value="GJM49929.1"/>
    <property type="molecule type" value="Genomic_DNA"/>
</dbReference>
<gene>
    <name evidence="1" type="ORF">RCZ15_09040</name>
    <name evidence="2" type="ORF">RCZ16_00180</name>
</gene>
<name>A0AAV5ATV9_9FLAO</name>
<dbReference type="Proteomes" id="UP001207736">
    <property type="component" value="Unassembled WGS sequence"/>
</dbReference>
<organism evidence="1 3">
    <name type="scientific">Capnocytophaga catalasegens</name>
    <dbReference type="NCBI Taxonomy" id="1004260"/>
    <lineage>
        <taxon>Bacteria</taxon>
        <taxon>Pseudomonadati</taxon>
        <taxon>Bacteroidota</taxon>
        <taxon>Flavobacteriia</taxon>
        <taxon>Flavobacteriales</taxon>
        <taxon>Flavobacteriaceae</taxon>
        <taxon>Capnocytophaga</taxon>
    </lineage>
</organism>
<sequence>MEMALEVALSEGKSASELSREIRHLLKNPDILFRRVKDKHGNLVLSKEVQELHTGRGIYRSSYKNAVRLASNEINVAYKTADLLRIQQNPDIVGYEIVLSKQHKVYDVCDELKGKYPKNFQFAGWHIQCKCQLKPILKSQSELIAELKNDLELPAESSKNYVSDVPENFKKWTIENKERIKNWKTQPDWWENNKGFLPFGVENKIKSILDIPEKNTYIAFEPFSPIIINKLNELNNNKKKQKLLAEIVNAPEAKILFETENNKVVLFDKHKGVKKDSWQNTLQMAKALSKNKKM</sequence>